<evidence type="ECO:0000259" key="4">
    <source>
        <dbReference type="Pfam" id="PF03816"/>
    </source>
</evidence>
<dbReference type="Pfam" id="PF03816">
    <property type="entry name" value="LytR_cpsA_psr"/>
    <property type="match status" value="1"/>
</dbReference>
<comment type="similarity">
    <text evidence="1">Belongs to the LytR/CpsA/Psr (LCP) family.</text>
</comment>
<keyword evidence="3" id="KW-1133">Transmembrane helix</keyword>
<reference evidence="5 6" key="1">
    <citation type="journal article" date="2016" name="Nat. Commun.">
        <title>Thousands of microbial genomes shed light on interconnected biogeochemical processes in an aquifer system.</title>
        <authorList>
            <person name="Anantharaman K."/>
            <person name="Brown C.T."/>
            <person name="Hug L.A."/>
            <person name="Sharon I."/>
            <person name="Castelle C.J."/>
            <person name="Probst A.J."/>
            <person name="Thomas B.C."/>
            <person name="Singh A."/>
            <person name="Wilkins M.J."/>
            <person name="Karaoz U."/>
            <person name="Brodie E.L."/>
            <person name="Williams K.H."/>
            <person name="Hubbard S.S."/>
            <person name="Banfield J.F."/>
        </authorList>
    </citation>
    <scope>NUCLEOTIDE SEQUENCE [LARGE SCALE GENOMIC DNA]</scope>
</reference>
<evidence type="ECO:0000256" key="2">
    <source>
        <dbReference type="SAM" id="MobiDB-lite"/>
    </source>
</evidence>
<keyword evidence="3" id="KW-0472">Membrane</keyword>
<name>A0A1F5NN99_9BACT</name>
<feature type="region of interest" description="Disordered" evidence="2">
    <location>
        <begin position="1"/>
        <end position="20"/>
    </location>
</feature>
<gene>
    <name evidence="5" type="ORF">A2751_01120</name>
</gene>
<feature type="domain" description="Cell envelope-related transcriptional attenuator" evidence="4">
    <location>
        <begin position="100"/>
        <end position="265"/>
    </location>
</feature>
<dbReference type="PANTHER" id="PTHR33392:SF6">
    <property type="entry name" value="POLYISOPRENYL-TEICHOIC ACID--PEPTIDOGLYCAN TEICHOIC ACID TRANSFERASE TAGU"/>
    <property type="match status" value="1"/>
</dbReference>
<keyword evidence="3" id="KW-0812">Transmembrane</keyword>
<dbReference type="AlphaFoldDB" id="A0A1F5NN99"/>
<sequence length="461" mass="50905">MLDAINRPSGSGQFSPEPPQRKRSRFRLYAIIFMFLLLASGIFMGSKLVIFAQKIFEGQKFSFGRLFISSDKLVIGEQQGEIKILLMGIAGGNHDGATLADTMILATLKPSQKKDGGVAVSLFSIPRDLAVEVPGFGIKKINSAYAYGEAENKHDGPNLARKAVEGFLGIDIPYYAVIDFQGFKQIVDHVNGINVNVEMPFTDREFPDEKGGYLSPLVFEKGQQSMDGRRALQFVRSRHGDNGQGSDFARSRRQQIVLKSLKDRVLRVKVLANFNLVSKLLDDVSDHFRTNLGPAELRRLYDLTKDAEQENILSQSLDDESGLLCDYISPEDGAYLLVPCQGFGDFSAIREFWKNQFVDARLASENPRIEIQNAATGEPLAGYTAGLLKMPHVKPILGNFTGDAVYAQSVIYDNTGGKKPQTLSYLQDTLKIKTASSPFPFSTLATDGADFVIIVTPDIKR</sequence>
<dbReference type="InterPro" id="IPR050922">
    <property type="entry name" value="LytR/CpsA/Psr_CW_biosynth"/>
</dbReference>
<evidence type="ECO:0000313" key="6">
    <source>
        <dbReference type="Proteomes" id="UP000176864"/>
    </source>
</evidence>
<evidence type="ECO:0000313" key="5">
    <source>
        <dbReference type="EMBL" id="OGE79043.1"/>
    </source>
</evidence>
<evidence type="ECO:0000256" key="3">
    <source>
        <dbReference type="SAM" id="Phobius"/>
    </source>
</evidence>
<dbReference type="Gene3D" id="3.40.630.190">
    <property type="entry name" value="LCP protein"/>
    <property type="match status" value="1"/>
</dbReference>
<proteinExistence type="inferred from homology"/>
<accession>A0A1F5NN99</accession>
<protein>
    <recommendedName>
        <fullName evidence="4">Cell envelope-related transcriptional attenuator domain-containing protein</fullName>
    </recommendedName>
</protein>
<dbReference type="PANTHER" id="PTHR33392">
    <property type="entry name" value="POLYISOPRENYL-TEICHOIC ACID--PEPTIDOGLYCAN TEICHOIC ACID TRANSFERASE TAGU"/>
    <property type="match status" value="1"/>
</dbReference>
<dbReference type="Proteomes" id="UP000176864">
    <property type="component" value="Unassembled WGS sequence"/>
</dbReference>
<dbReference type="STRING" id="1817824.A2751_01120"/>
<feature type="transmembrane region" description="Helical" evidence="3">
    <location>
        <begin position="28"/>
        <end position="52"/>
    </location>
</feature>
<dbReference type="NCBIfam" id="TIGR00350">
    <property type="entry name" value="lytR_cpsA_psr"/>
    <property type="match status" value="1"/>
</dbReference>
<dbReference type="InterPro" id="IPR004474">
    <property type="entry name" value="LytR_CpsA_psr"/>
</dbReference>
<comment type="caution">
    <text evidence="5">The sequence shown here is derived from an EMBL/GenBank/DDBJ whole genome shotgun (WGS) entry which is preliminary data.</text>
</comment>
<evidence type="ECO:0000256" key="1">
    <source>
        <dbReference type="ARBA" id="ARBA00006068"/>
    </source>
</evidence>
<organism evidence="5 6">
    <name type="scientific">Candidatus Doudnabacteria bacterium RIFCSPHIGHO2_01_FULL_46_14</name>
    <dbReference type="NCBI Taxonomy" id="1817824"/>
    <lineage>
        <taxon>Bacteria</taxon>
        <taxon>Candidatus Doudnaibacteriota</taxon>
    </lineage>
</organism>
<dbReference type="EMBL" id="MFEK01000010">
    <property type="protein sequence ID" value="OGE79043.1"/>
    <property type="molecule type" value="Genomic_DNA"/>
</dbReference>